<proteinExistence type="predicted"/>
<reference evidence="1 2" key="1">
    <citation type="submission" date="2019-09" db="EMBL/GenBank/DDBJ databases">
        <title>Whole-genome sequence of the purple sulfur bacterium Thiohalocapsa marina DSM 19078.</title>
        <authorList>
            <person name="Kyndt J.A."/>
            <person name="Meyer T.E."/>
        </authorList>
    </citation>
    <scope>NUCLEOTIDE SEQUENCE [LARGE SCALE GENOMIC DNA]</scope>
    <source>
        <strain evidence="1 2">DSM 19078</strain>
    </source>
</reference>
<dbReference type="Gene3D" id="3.30.2310.20">
    <property type="entry name" value="RelE-like"/>
    <property type="match status" value="1"/>
</dbReference>
<comment type="caution">
    <text evidence="1">The sequence shown here is derived from an EMBL/GenBank/DDBJ whole genome shotgun (WGS) entry which is preliminary data.</text>
</comment>
<accession>A0A5M8FJI3</accession>
<organism evidence="1 2">
    <name type="scientific">Thiohalocapsa marina</name>
    <dbReference type="NCBI Taxonomy" id="424902"/>
    <lineage>
        <taxon>Bacteria</taxon>
        <taxon>Pseudomonadati</taxon>
        <taxon>Pseudomonadota</taxon>
        <taxon>Gammaproteobacteria</taxon>
        <taxon>Chromatiales</taxon>
        <taxon>Chromatiaceae</taxon>
        <taxon>Thiohalocapsa</taxon>
    </lineage>
</organism>
<keyword evidence="2" id="KW-1185">Reference proteome</keyword>
<sequence length="94" mass="10910">MRNLVLTTSFQRAYRKQVKRNRALQPRIDETLRQMQEDLYSHSLGTHKLSGKLQGLWASACGYDCRIVFTLEIDPTDDQEVILLIDVGTHDEVY</sequence>
<dbReference type="AlphaFoldDB" id="A0A5M8FJI3"/>
<evidence type="ECO:0000313" key="2">
    <source>
        <dbReference type="Proteomes" id="UP000322981"/>
    </source>
</evidence>
<dbReference type="Proteomes" id="UP000322981">
    <property type="component" value="Unassembled WGS sequence"/>
</dbReference>
<protein>
    <submittedName>
        <fullName evidence="1">Type II toxin-antitoxin system mRNA interferase toxin, RelE/StbE family</fullName>
    </submittedName>
</protein>
<dbReference type="RefSeq" id="WP_150092927.1">
    <property type="nucleotide sequence ID" value="NZ_VWXX01000013.1"/>
</dbReference>
<dbReference type="OrthoDB" id="9798691at2"/>
<gene>
    <name evidence="1" type="ORF">F2Q65_09960</name>
</gene>
<evidence type="ECO:0000313" key="1">
    <source>
        <dbReference type="EMBL" id="KAA6185048.1"/>
    </source>
</evidence>
<dbReference type="EMBL" id="VWXX01000013">
    <property type="protein sequence ID" value="KAA6185048.1"/>
    <property type="molecule type" value="Genomic_DNA"/>
</dbReference>
<name>A0A5M8FJI3_9GAMM</name>
<dbReference type="InterPro" id="IPR035093">
    <property type="entry name" value="RelE/ParE_toxin_dom_sf"/>
</dbReference>
<dbReference type="SUPFAM" id="SSF143011">
    <property type="entry name" value="RelE-like"/>
    <property type="match status" value="1"/>
</dbReference>